<organism evidence="1">
    <name type="scientific">Bathycoccus sp. RCC716 virus 1</name>
    <dbReference type="NCBI Taxonomy" id="2530038"/>
    <lineage>
        <taxon>Viruses</taxon>
        <taxon>Varidnaviria</taxon>
        <taxon>Bamfordvirae</taxon>
        <taxon>Nucleocytoviricota</taxon>
        <taxon>Megaviricetes</taxon>
        <taxon>Algavirales</taxon>
        <taxon>Phycodnaviridae</taxon>
        <taxon>Prasinovirus</taxon>
    </lineage>
</organism>
<dbReference type="SUPFAM" id="SSF68906">
    <property type="entry name" value="SAP domain"/>
    <property type="match status" value="1"/>
</dbReference>
<reference evidence="1" key="1">
    <citation type="submission" date="2019-02" db="EMBL/GenBank/DDBJ databases">
        <authorList>
            <person name="Bachy C."/>
            <person name="Yung C.-M."/>
            <person name="Roux S."/>
            <person name="Sullivan M.B."/>
            <person name="Worden A.Z."/>
        </authorList>
    </citation>
    <scope>NUCLEOTIDE SEQUENCE</scope>
    <source>
        <strain evidence="1">BII-V1</strain>
    </source>
</reference>
<proteinExistence type="predicted"/>
<evidence type="ECO:0008006" key="2">
    <source>
        <dbReference type="Google" id="ProtNLM"/>
    </source>
</evidence>
<name>A0A7S6NXY1_9PHYC</name>
<sequence length="112" mass="12874">MRKYLFFASGVISTILVFKLFFRKPPPESELLPPPLEDPDESSSSEEYVVVTRTLTSRGNTHDKRETILRPKLSHMKKQELIDECARRNISTVGTVRVLRERLSNARGEEEA</sequence>
<dbReference type="Gene3D" id="1.10.720.30">
    <property type="entry name" value="SAP domain"/>
    <property type="match status" value="1"/>
</dbReference>
<dbReference type="InterPro" id="IPR036361">
    <property type="entry name" value="SAP_dom_sf"/>
</dbReference>
<dbReference type="EMBL" id="MK522034">
    <property type="protein sequence ID" value="QOR60173.1"/>
    <property type="molecule type" value="Genomic_DNA"/>
</dbReference>
<evidence type="ECO:0000313" key="1">
    <source>
        <dbReference type="EMBL" id="QOR60173.1"/>
    </source>
</evidence>
<accession>A0A7S6NXY1</accession>
<protein>
    <recommendedName>
        <fullName evidence="2">SAP domain-containing protein</fullName>
    </recommendedName>
</protein>